<evidence type="ECO:0000313" key="3">
    <source>
        <dbReference type="Proteomes" id="UP001210720"/>
    </source>
</evidence>
<organism evidence="2 3">
    <name type="scientific">Thalassococcus lentus</name>
    <dbReference type="NCBI Taxonomy" id="1210524"/>
    <lineage>
        <taxon>Bacteria</taxon>
        <taxon>Pseudomonadati</taxon>
        <taxon>Pseudomonadota</taxon>
        <taxon>Alphaproteobacteria</taxon>
        <taxon>Rhodobacterales</taxon>
        <taxon>Roseobacteraceae</taxon>
        <taxon>Thalassococcus</taxon>
    </lineage>
</organism>
<keyword evidence="1" id="KW-0812">Transmembrane</keyword>
<sequence length="204" mass="21826">MPKPADQQAVPATGRLTALLDSIVPDDGQEMLPLQQIITRIGEQSFAPLILIPALILVSPLSAIPGSPTVGMIVIATVTLQALVGRRHLWLPGFITRRQIAASRLKAGLNWLAGPAAFVDRHSRNRLRLLVQPPLDRLVHVAILCTVLPWPLLEPFPMLTSFGAGAVSLLAIGLVLHDGLYAVMGFCTLAGLTTGAMALWQGFL</sequence>
<keyword evidence="1" id="KW-0472">Membrane</keyword>
<keyword evidence="1" id="KW-1133">Transmembrane helix</keyword>
<dbReference type="Proteomes" id="UP001210720">
    <property type="component" value="Unassembled WGS sequence"/>
</dbReference>
<comment type="caution">
    <text evidence="2">The sequence shown here is derived from an EMBL/GenBank/DDBJ whole genome shotgun (WGS) entry which is preliminary data.</text>
</comment>
<feature type="transmembrane region" description="Helical" evidence="1">
    <location>
        <begin position="183"/>
        <end position="203"/>
    </location>
</feature>
<protein>
    <submittedName>
        <fullName evidence="2">Exopolysaccharide biosynthesis protein</fullName>
    </submittedName>
</protein>
<feature type="transmembrane region" description="Helical" evidence="1">
    <location>
        <begin position="46"/>
        <end position="64"/>
    </location>
</feature>
<dbReference type="Pfam" id="PF06055">
    <property type="entry name" value="ExoD"/>
    <property type="match status" value="1"/>
</dbReference>
<gene>
    <name evidence="2" type="ORF">PFY00_18925</name>
</gene>
<evidence type="ECO:0000313" key="2">
    <source>
        <dbReference type="EMBL" id="MDA7426813.1"/>
    </source>
</evidence>
<dbReference type="InterPro" id="IPR010331">
    <property type="entry name" value="ExoD"/>
</dbReference>
<name>A0ABT4XXZ4_9RHOB</name>
<reference evidence="2 3" key="1">
    <citation type="submission" date="2023-01" db="EMBL/GenBank/DDBJ databases">
        <title>Thalassococcus onchidii sp. nov., isolated from a marine invertebrate from the South China Sea.</title>
        <authorList>
            <person name="Xu S."/>
            <person name="Liu Z."/>
            <person name="Xu Y."/>
        </authorList>
    </citation>
    <scope>NUCLEOTIDE SEQUENCE [LARGE SCALE GENOMIC DNA]</scope>
    <source>
        <strain evidence="2 3">KCTC 32084</strain>
    </source>
</reference>
<proteinExistence type="predicted"/>
<dbReference type="RefSeq" id="WP_271434169.1">
    <property type="nucleotide sequence ID" value="NZ_JAQIOY010000013.1"/>
</dbReference>
<dbReference type="PANTHER" id="PTHR41795:SF1">
    <property type="entry name" value="EXOPOLYSACCHARIDE SYNTHESIS PROTEIN"/>
    <property type="match status" value="1"/>
</dbReference>
<accession>A0ABT4XXZ4</accession>
<evidence type="ECO:0000256" key="1">
    <source>
        <dbReference type="SAM" id="Phobius"/>
    </source>
</evidence>
<keyword evidence="3" id="KW-1185">Reference proteome</keyword>
<dbReference type="PANTHER" id="PTHR41795">
    <property type="entry name" value="EXOPOLYSACCHARIDE SYNTHESIS PROTEIN"/>
    <property type="match status" value="1"/>
</dbReference>
<dbReference type="EMBL" id="JAQIOY010000013">
    <property type="protein sequence ID" value="MDA7426813.1"/>
    <property type="molecule type" value="Genomic_DNA"/>
</dbReference>
<dbReference type="PIRSF" id="PIRSF033239">
    <property type="entry name" value="ExoD"/>
    <property type="match status" value="1"/>
</dbReference>
<feature type="transmembrane region" description="Helical" evidence="1">
    <location>
        <begin position="158"/>
        <end position="176"/>
    </location>
</feature>